<accession>A0A5B8Y7Z7</accession>
<accession>A0A4Y6PQK5</accession>
<organism evidence="1 2">
    <name type="scientific">Persicimonas caeni</name>
    <dbReference type="NCBI Taxonomy" id="2292766"/>
    <lineage>
        <taxon>Bacteria</taxon>
        <taxon>Deltaproteobacteria</taxon>
        <taxon>Bradymonadales</taxon>
        <taxon>Bradymonadaceae</taxon>
        <taxon>Persicimonas</taxon>
    </lineage>
</organism>
<dbReference type="OrthoDB" id="5524434at2"/>
<evidence type="ECO:0000313" key="1">
    <source>
        <dbReference type="EMBL" id="QDG50598.1"/>
    </source>
</evidence>
<dbReference type="AlphaFoldDB" id="A0A4Y6PQK5"/>
<dbReference type="RefSeq" id="WP_141197090.1">
    <property type="nucleotide sequence ID" value="NZ_CP041186.1"/>
</dbReference>
<name>A0A4Y6PQK5_PERCE</name>
<dbReference type="SUPFAM" id="SSF158682">
    <property type="entry name" value="TerB-like"/>
    <property type="match status" value="1"/>
</dbReference>
<sequence length="351" mass="38758">MTAETTEEYAGADRALRDLAVGLRRELRGADLRSGRWFYRVLASYVKWHEERRQSMATRESSELIRQRLARRTITQTCVQVALSGAAAGALVTEATIVTTESQGMLGIVAIPVAGLTVAADMIMRTLLQLRLTCDLANLYGVDVTTAELTELMQLCALSYRTYEDDGDASTQTAMIERIAHVEADTTSRAIGTRLTSESVVRNVVPFFSVVTSATSSWRLTRQMGEFLVRYLYWREALDEACAQVEAEDRAAVDLLIEGFWHIFSADGVLDRAEVAILARLLGTHAVDPTTLSKGFSSDEAGWLEQLARLDDAQVALRILEGLQRSRCVDRQPTAAEQRVVEHAAEALGLN</sequence>
<keyword evidence="2" id="KW-1185">Reference proteome</keyword>
<evidence type="ECO:0000313" key="2">
    <source>
        <dbReference type="Proteomes" id="UP000315995"/>
    </source>
</evidence>
<dbReference type="Proteomes" id="UP000315995">
    <property type="component" value="Chromosome"/>
</dbReference>
<reference evidence="1 2" key="1">
    <citation type="submission" date="2019-06" db="EMBL/GenBank/DDBJ databases">
        <title>Persicimonas caeni gen. nov., sp. nov., a predatory bacterium isolated from solar saltern.</title>
        <authorList>
            <person name="Wang S."/>
        </authorList>
    </citation>
    <scope>NUCLEOTIDE SEQUENCE [LARGE SCALE GENOMIC DNA]</scope>
    <source>
        <strain evidence="1 2">YN101</strain>
    </source>
</reference>
<dbReference type="InterPro" id="IPR029024">
    <property type="entry name" value="TerB-like"/>
</dbReference>
<gene>
    <name evidence="1" type="ORF">FIV42_07590</name>
</gene>
<proteinExistence type="predicted"/>
<protein>
    <recommendedName>
        <fullName evidence="3">TerB family tellurite resistance protein</fullName>
    </recommendedName>
</protein>
<dbReference type="EMBL" id="CP041186">
    <property type="protein sequence ID" value="QDG50598.1"/>
    <property type="molecule type" value="Genomic_DNA"/>
</dbReference>
<evidence type="ECO:0008006" key="3">
    <source>
        <dbReference type="Google" id="ProtNLM"/>
    </source>
</evidence>